<evidence type="ECO:0000313" key="1">
    <source>
        <dbReference type="EMBL" id="KIK06311.1"/>
    </source>
</evidence>
<evidence type="ECO:0000313" key="2">
    <source>
        <dbReference type="Proteomes" id="UP000054477"/>
    </source>
</evidence>
<organism evidence="1 2">
    <name type="scientific">Laccaria amethystina LaAM-08-1</name>
    <dbReference type="NCBI Taxonomy" id="1095629"/>
    <lineage>
        <taxon>Eukaryota</taxon>
        <taxon>Fungi</taxon>
        <taxon>Dikarya</taxon>
        <taxon>Basidiomycota</taxon>
        <taxon>Agaricomycotina</taxon>
        <taxon>Agaricomycetes</taxon>
        <taxon>Agaricomycetidae</taxon>
        <taxon>Agaricales</taxon>
        <taxon>Agaricineae</taxon>
        <taxon>Hydnangiaceae</taxon>
        <taxon>Laccaria</taxon>
    </lineage>
</organism>
<dbReference type="HOGENOM" id="CLU_191659_0_0_1"/>
<gene>
    <name evidence="1" type="ORF">K443DRAFT_89539</name>
</gene>
<name>A0A0C9XMI1_9AGAR</name>
<protein>
    <submittedName>
        <fullName evidence="1">Uncharacterized protein</fullName>
    </submittedName>
</protein>
<sequence>MLTSTQDLNVACFATFWTYSNTAACVENAPTNCLQIRQLLMKDLNEARFAAFWTRLDTAARVENAPTNRL</sequence>
<dbReference type="EMBL" id="KN838553">
    <property type="protein sequence ID" value="KIK06311.1"/>
    <property type="molecule type" value="Genomic_DNA"/>
</dbReference>
<dbReference type="Proteomes" id="UP000054477">
    <property type="component" value="Unassembled WGS sequence"/>
</dbReference>
<dbReference type="OrthoDB" id="10422350at2759"/>
<reference evidence="2" key="2">
    <citation type="submission" date="2015-01" db="EMBL/GenBank/DDBJ databases">
        <title>Evolutionary Origins and Diversification of the Mycorrhizal Mutualists.</title>
        <authorList>
            <consortium name="DOE Joint Genome Institute"/>
            <consortium name="Mycorrhizal Genomics Consortium"/>
            <person name="Kohler A."/>
            <person name="Kuo A."/>
            <person name="Nagy L.G."/>
            <person name="Floudas D."/>
            <person name="Copeland A."/>
            <person name="Barry K.W."/>
            <person name="Cichocki N."/>
            <person name="Veneault-Fourrey C."/>
            <person name="LaButti K."/>
            <person name="Lindquist E.A."/>
            <person name="Lipzen A."/>
            <person name="Lundell T."/>
            <person name="Morin E."/>
            <person name="Murat C."/>
            <person name="Riley R."/>
            <person name="Ohm R."/>
            <person name="Sun H."/>
            <person name="Tunlid A."/>
            <person name="Henrissat B."/>
            <person name="Grigoriev I.V."/>
            <person name="Hibbett D.S."/>
            <person name="Martin F."/>
        </authorList>
    </citation>
    <scope>NUCLEOTIDE SEQUENCE [LARGE SCALE GENOMIC DNA]</scope>
    <source>
        <strain evidence="2">LaAM-08-1</strain>
    </source>
</reference>
<keyword evidence="2" id="KW-1185">Reference proteome</keyword>
<reference evidence="1 2" key="1">
    <citation type="submission" date="2014-04" db="EMBL/GenBank/DDBJ databases">
        <authorList>
            <consortium name="DOE Joint Genome Institute"/>
            <person name="Kuo A."/>
            <person name="Kohler A."/>
            <person name="Nagy L.G."/>
            <person name="Floudas D."/>
            <person name="Copeland A."/>
            <person name="Barry K.W."/>
            <person name="Cichocki N."/>
            <person name="Veneault-Fourrey C."/>
            <person name="LaButti K."/>
            <person name="Lindquist E.A."/>
            <person name="Lipzen A."/>
            <person name="Lundell T."/>
            <person name="Morin E."/>
            <person name="Murat C."/>
            <person name="Sun H."/>
            <person name="Tunlid A."/>
            <person name="Henrissat B."/>
            <person name="Grigoriev I.V."/>
            <person name="Hibbett D.S."/>
            <person name="Martin F."/>
            <person name="Nordberg H.P."/>
            <person name="Cantor M.N."/>
            <person name="Hua S.X."/>
        </authorList>
    </citation>
    <scope>NUCLEOTIDE SEQUENCE [LARGE SCALE GENOMIC DNA]</scope>
    <source>
        <strain evidence="1 2">LaAM-08-1</strain>
    </source>
</reference>
<proteinExistence type="predicted"/>
<accession>A0A0C9XMI1</accession>
<dbReference type="AlphaFoldDB" id="A0A0C9XMI1"/>